<evidence type="ECO:0000256" key="1">
    <source>
        <dbReference type="SAM" id="MobiDB-lite"/>
    </source>
</evidence>
<evidence type="ECO:0000313" key="2">
    <source>
        <dbReference type="EMBL" id="MFD1565273.1"/>
    </source>
</evidence>
<accession>A0ABD6BM64</accession>
<feature type="region of interest" description="Disordered" evidence="1">
    <location>
        <begin position="68"/>
        <end position="111"/>
    </location>
</feature>
<reference evidence="2 3" key="1">
    <citation type="journal article" date="2019" name="Int. J. Syst. Evol. Microbiol.">
        <title>The Global Catalogue of Microorganisms (GCM) 10K type strain sequencing project: providing services to taxonomists for standard genome sequencing and annotation.</title>
        <authorList>
            <consortium name="The Broad Institute Genomics Platform"/>
            <consortium name="The Broad Institute Genome Sequencing Center for Infectious Disease"/>
            <person name="Wu L."/>
            <person name="Ma J."/>
        </authorList>
    </citation>
    <scope>NUCLEOTIDE SEQUENCE [LARGE SCALE GENOMIC DNA]</scope>
    <source>
        <strain evidence="2 3">CGMCC 1.12230</strain>
    </source>
</reference>
<dbReference type="AlphaFoldDB" id="A0ABD6BM64"/>
<name>A0ABD6BM64_9EURY</name>
<keyword evidence="3" id="KW-1185">Reference proteome</keyword>
<comment type="caution">
    <text evidence="2">The sequence shown here is derived from an EMBL/GenBank/DDBJ whole genome shotgun (WGS) entry which is preliminary data.</text>
</comment>
<evidence type="ECO:0000313" key="3">
    <source>
        <dbReference type="Proteomes" id="UP001597076"/>
    </source>
</evidence>
<dbReference type="Proteomes" id="UP001597076">
    <property type="component" value="Unassembled WGS sequence"/>
</dbReference>
<sequence>MSTEPTVTEVFAEIDPDPDAILAAHDADDPDALLASGGEHDPSTDEAVDADDVTAADVFADLQAAAREVTAATDRRDDRDCDDGSDAGSNLELVGPGPTETRIPSDAFGVGSDAGTETADFCWVGAGTAGVRR</sequence>
<proteinExistence type="predicted"/>
<dbReference type="RefSeq" id="WP_390289932.1">
    <property type="nucleotide sequence ID" value="NZ_JBHUDI010000011.1"/>
</dbReference>
<protein>
    <submittedName>
        <fullName evidence="2">Uncharacterized protein</fullName>
    </submittedName>
</protein>
<gene>
    <name evidence="2" type="ORF">ACFR99_17185</name>
</gene>
<dbReference type="EMBL" id="JBHUDI010000011">
    <property type="protein sequence ID" value="MFD1565273.1"/>
    <property type="molecule type" value="Genomic_DNA"/>
</dbReference>
<organism evidence="2 3">
    <name type="scientific">Haloarchaeobius amylolyticus</name>
    <dbReference type="NCBI Taxonomy" id="1198296"/>
    <lineage>
        <taxon>Archaea</taxon>
        <taxon>Methanobacteriati</taxon>
        <taxon>Methanobacteriota</taxon>
        <taxon>Stenosarchaea group</taxon>
        <taxon>Halobacteria</taxon>
        <taxon>Halobacteriales</taxon>
        <taxon>Halorubellaceae</taxon>
        <taxon>Haloarchaeobius</taxon>
    </lineage>
</organism>